<dbReference type="PANTHER" id="PTHR40633">
    <property type="entry name" value="MATRIX PROTEIN, PUTATIVE (AFU_ORTHOLOGUE AFUA_8G05410)-RELATED"/>
    <property type="match status" value="1"/>
</dbReference>
<evidence type="ECO:0000313" key="7">
    <source>
        <dbReference type="Proteomes" id="UP000246991"/>
    </source>
</evidence>
<feature type="compositionally biased region" description="Low complexity" evidence="2">
    <location>
        <begin position="142"/>
        <end position="177"/>
    </location>
</feature>
<organism evidence="6 7">
    <name type="scientific">Tuber magnatum</name>
    <name type="common">white Piedmont truffle</name>
    <dbReference type="NCBI Taxonomy" id="42249"/>
    <lineage>
        <taxon>Eukaryota</taxon>
        <taxon>Fungi</taxon>
        <taxon>Dikarya</taxon>
        <taxon>Ascomycota</taxon>
        <taxon>Pezizomycotina</taxon>
        <taxon>Pezizomycetes</taxon>
        <taxon>Pezizales</taxon>
        <taxon>Tuberaceae</taxon>
        <taxon>Tuber</taxon>
    </lineage>
</organism>
<feature type="domain" description="Yeast cell wall synthesis Kre9/Knh1-like N-terminal" evidence="5">
    <location>
        <begin position="38"/>
        <end position="128"/>
    </location>
</feature>
<sequence>MRYPSLLPVVLSALTGAIGAFAQGTSGGNAITYPLGGSLDANVPLTITWTPTTKGTITINLLKGPPNNLVDLGPILIWCLASINNAGTFTWNVPNSLQDSGSMPKGDRYGFKIIDDGTNTFEYSPPFDLSIPGSTFGGATVSGAPTASPTTSAASVSSNPSTSIPVTPTTTPASTVTQESTSDFLASTTQPPVPTSTDLPSGILPTSLETSLQSSLATASTMSAPKPSQSKVLDILDANTGPNVIVIISASAGAFGGLALLIISVVLFVKCRKRRSRARARAPLVTVQMPVGDMRGYGNGMYNRV</sequence>
<comment type="caution">
    <text evidence="6">The sequence shown here is derived from an EMBL/GenBank/DDBJ whole genome shotgun (WGS) entry which is preliminary data.</text>
</comment>
<dbReference type="AlphaFoldDB" id="A0A317SH36"/>
<keyword evidence="3" id="KW-0472">Membrane</keyword>
<keyword evidence="3" id="KW-1133">Transmembrane helix</keyword>
<keyword evidence="3" id="KW-0812">Transmembrane</keyword>
<evidence type="ECO:0000256" key="1">
    <source>
        <dbReference type="ARBA" id="ARBA00022729"/>
    </source>
</evidence>
<keyword evidence="1 4" id="KW-0732">Signal</keyword>
<keyword evidence="7" id="KW-1185">Reference proteome</keyword>
<evidence type="ECO:0000256" key="2">
    <source>
        <dbReference type="SAM" id="MobiDB-lite"/>
    </source>
</evidence>
<evidence type="ECO:0000313" key="6">
    <source>
        <dbReference type="EMBL" id="PWW73745.1"/>
    </source>
</evidence>
<evidence type="ECO:0000259" key="5">
    <source>
        <dbReference type="Pfam" id="PF10342"/>
    </source>
</evidence>
<evidence type="ECO:0000256" key="3">
    <source>
        <dbReference type="SAM" id="Phobius"/>
    </source>
</evidence>
<dbReference type="STRING" id="42249.A0A317SH36"/>
<proteinExistence type="predicted"/>
<feature type="signal peptide" evidence="4">
    <location>
        <begin position="1"/>
        <end position="22"/>
    </location>
</feature>
<dbReference type="EMBL" id="PYWC01000074">
    <property type="protein sequence ID" value="PWW73745.1"/>
    <property type="molecule type" value="Genomic_DNA"/>
</dbReference>
<dbReference type="OrthoDB" id="4094614at2759"/>
<dbReference type="Proteomes" id="UP000246991">
    <property type="component" value="Unassembled WGS sequence"/>
</dbReference>
<evidence type="ECO:0000256" key="4">
    <source>
        <dbReference type="SAM" id="SignalP"/>
    </source>
</evidence>
<accession>A0A317SH36</accession>
<feature type="chain" id="PRO_5016357112" description="Yeast cell wall synthesis Kre9/Knh1-like N-terminal domain-containing protein" evidence="4">
    <location>
        <begin position="23"/>
        <end position="305"/>
    </location>
</feature>
<dbReference type="InterPro" id="IPR052982">
    <property type="entry name" value="SRP1/TIP1-like"/>
</dbReference>
<reference evidence="6 7" key="1">
    <citation type="submission" date="2018-03" db="EMBL/GenBank/DDBJ databases">
        <title>Genomes of Pezizomycetes fungi and the evolution of truffles.</title>
        <authorList>
            <person name="Murat C."/>
            <person name="Payen T."/>
            <person name="Noel B."/>
            <person name="Kuo A."/>
            <person name="Martin F.M."/>
        </authorList>
    </citation>
    <scope>NUCLEOTIDE SEQUENCE [LARGE SCALE GENOMIC DNA]</scope>
    <source>
        <strain evidence="6">091103-1</strain>
    </source>
</reference>
<dbReference type="InterPro" id="IPR018466">
    <property type="entry name" value="Kre9/Knh1-like_N"/>
</dbReference>
<gene>
    <name evidence="6" type="ORF">C7212DRAFT_284131</name>
</gene>
<name>A0A317SH36_9PEZI</name>
<dbReference type="PANTHER" id="PTHR40633:SF1">
    <property type="entry name" value="GPI ANCHORED SERINE-THREONINE RICH PROTEIN (AFU_ORTHOLOGUE AFUA_1G03630)"/>
    <property type="match status" value="1"/>
</dbReference>
<feature type="region of interest" description="Disordered" evidence="2">
    <location>
        <begin position="142"/>
        <end position="204"/>
    </location>
</feature>
<dbReference type="Pfam" id="PF10342">
    <property type="entry name" value="Kre9_KNH"/>
    <property type="match status" value="1"/>
</dbReference>
<feature type="transmembrane region" description="Helical" evidence="3">
    <location>
        <begin position="244"/>
        <end position="269"/>
    </location>
</feature>
<feature type="compositionally biased region" description="Polar residues" evidence="2">
    <location>
        <begin position="178"/>
        <end position="199"/>
    </location>
</feature>
<protein>
    <recommendedName>
        <fullName evidence="5">Yeast cell wall synthesis Kre9/Knh1-like N-terminal domain-containing protein</fullName>
    </recommendedName>
</protein>